<evidence type="ECO:0000313" key="4">
    <source>
        <dbReference type="Proteomes" id="UP000324800"/>
    </source>
</evidence>
<dbReference type="SUPFAM" id="SSF56204">
    <property type="entry name" value="Hect, E3 ligase catalytic domain"/>
    <property type="match status" value="1"/>
</dbReference>
<evidence type="ECO:0000259" key="2">
    <source>
        <dbReference type="Pfam" id="PF00632"/>
    </source>
</evidence>
<dbReference type="Proteomes" id="UP000324800">
    <property type="component" value="Unassembled WGS sequence"/>
</dbReference>
<organism evidence="3 4">
    <name type="scientific">Streblomastix strix</name>
    <dbReference type="NCBI Taxonomy" id="222440"/>
    <lineage>
        <taxon>Eukaryota</taxon>
        <taxon>Metamonada</taxon>
        <taxon>Preaxostyla</taxon>
        <taxon>Oxymonadida</taxon>
        <taxon>Streblomastigidae</taxon>
        <taxon>Streblomastix</taxon>
    </lineage>
</organism>
<proteinExistence type="predicted"/>
<name>A0A5J4TC44_9EUKA</name>
<dbReference type="InterPro" id="IPR000569">
    <property type="entry name" value="HECT_dom"/>
</dbReference>
<reference evidence="3 4" key="1">
    <citation type="submission" date="2019-03" db="EMBL/GenBank/DDBJ databases">
        <title>Single cell metagenomics reveals metabolic interactions within the superorganism composed of flagellate Streblomastix strix and complex community of Bacteroidetes bacteria on its surface.</title>
        <authorList>
            <person name="Treitli S.C."/>
            <person name="Kolisko M."/>
            <person name="Husnik F."/>
            <person name="Keeling P."/>
            <person name="Hampl V."/>
        </authorList>
    </citation>
    <scope>NUCLEOTIDE SEQUENCE [LARGE SCALE GENOMIC DNA]</scope>
    <source>
        <strain evidence="3">ST1C</strain>
    </source>
</reference>
<dbReference type="AlphaFoldDB" id="A0A5J4TC44"/>
<evidence type="ECO:0000256" key="1">
    <source>
        <dbReference type="ARBA" id="ARBA00022786"/>
    </source>
</evidence>
<gene>
    <name evidence="3" type="ORF">EZS28_049231</name>
</gene>
<dbReference type="EMBL" id="SNRW01034928">
    <property type="protein sequence ID" value="KAA6355241.1"/>
    <property type="molecule type" value="Genomic_DNA"/>
</dbReference>
<feature type="domain" description="HECT" evidence="2">
    <location>
        <begin position="2"/>
        <end position="134"/>
    </location>
</feature>
<dbReference type="GO" id="GO:0004842">
    <property type="term" value="F:ubiquitin-protein transferase activity"/>
    <property type="evidence" value="ECO:0007669"/>
    <property type="project" value="InterPro"/>
</dbReference>
<keyword evidence="1" id="KW-0833">Ubl conjugation pathway</keyword>
<sequence length="134" mass="15497">MLAKIIWRHIVDELTPIDDLAASDESFVRSMRRIHDYKNKSEFESYGVEWTVVTQDGHIEDLSLHRPIRSKEELSYLSLQNINEDQIDMFGFDSELAVSFEDRLAYCDAAEQFRLQEGSSEEAEIQSGLVQLIP</sequence>
<comment type="caution">
    <text evidence="3">The sequence shown here is derived from an EMBL/GenBank/DDBJ whole genome shotgun (WGS) entry which is preliminary data.</text>
</comment>
<evidence type="ECO:0000313" key="3">
    <source>
        <dbReference type="EMBL" id="KAA6355241.1"/>
    </source>
</evidence>
<accession>A0A5J4TC44</accession>
<dbReference type="OrthoDB" id="239701at2759"/>
<feature type="non-terminal residue" evidence="3">
    <location>
        <position position="134"/>
    </location>
</feature>
<dbReference type="InterPro" id="IPR035983">
    <property type="entry name" value="Hect_E3_ubiquitin_ligase"/>
</dbReference>
<protein>
    <recommendedName>
        <fullName evidence="2">HECT domain-containing protein</fullName>
    </recommendedName>
</protein>
<dbReference type="Pfam" id="PF00632">
    <property type="entry name" value="HECT"/>
    <property type="match status" value="1"/>
</dbReference>